<evidence type="ECO:0000313" key="4">
    <source>
        <dbReference type="EMBL" id="MDH0147367.1"/>
    </source>
</evidence>
<gene>
    <name evidence="3" type="ORF">G7024_17845</name>
    <name evidence="4" type="ORF">N7335_13300</name>
</gene>
<name>A0A0H3YZC7_STUST</name>
<reference evidence="3" key="1">
    <citation type="submission" date="2020-02" db="EMBL/GenBank/DDBJ databases">
        <title>Synteny-based analysis reveals conserved mechanism for high triclosan tolerance in Pseudomonas, as well as instances of horizontal transfer.</title>
        <authorList>
            <person name="Mcfarland A.G."/>
            <person name="Bertucci H.K."/>
            <person name="Litmann E."/>
            <person name="Shen J."/>
            <person name="Huttenhower C."/>
            <person name="Hartmann E.M."/>
        </authorList>
    </citation>
    <scope>NUCLEOTIDE SEQUENCE</scope>
    <source>
        <strain evidence="3">109A1</strain>
    </source>
</reference>
<dbReference type="SUPFAM" id="SSF53850">
    <property type="entry name" value="Periplasmic binding protein-like II"/>
    <property type="match status" value="1"/>
</dbReference>
<dbReference type="RefSeq" id="WP_014597944.1">
    <property type="nucleotide sequence ID" value="NZ_BCAJ01000063.1"/>
</dbReference>
<protein>
    <submittedName>
        <fullName evidence="3">Tripartite tricarboxylate transporter substrate binding protein</fullName>
    </submittedName>
</protein>
<proteinExistence type="inferred from homology"/>
<dbReference type="EMBL" id="JAODZE010000015">
    <property type="protein sequence ID" value="MDH0147367.1"/>
    <property type="molecule type" value="Genomic_DNA"/>
</dbReference>
<evidence type="ECO:0000256" key="2">
    <source>
        <dbReference type="SAM" id="SignalP"/>
    </source>
</evidence>
<dbReference type="Proteomes" id="UP001158076">
    <property type="component" value="Unassembled WGS sequence"/>
</dbReference>
<sequence>MKTIFRASLLSALVGIAGLAAATTTMAAEVKWPTRPVQVVVIANPGGDTDFNARTMAKYFNQITGKSMVVTNIAGGGGTLAAEQVKGAAADGNTILFTHPGQLIVNEVAGLTEDSYETFDVSCIAGVDKSTVFVASKQSGVTSMQDLIDKSKAKPGSITYGTEMGSFSHVQGLMLEKLTDIKLKMVDGGTVSDRVVGMLGGRLDLGAITYGSVQDYVSGGQMVALGQPNDERNPLLGDVPTLKEQGLDITMDKPYVVAFPKGTDPAIVKKMADVMKQITEIPEYAEDLKKFKQPVAYYGTDEAKQILAKTREDFMQFKDELRQAKK</sequence>
<feature type="chain" id="PRO_5040564504" evidence="2">
    <location>
        <begin position="28"/>
        <end position="326"/>
    </location>
</feature>
<feature type="signal peptide" evidence="2">
    <location>
        <begin position="1"/>
        <end position="27"/>
    </location>
</feature>
<comment type="similarity">
    <text evidence="1">Belongs to the UPF0065 (bug) family.</text>
</comment>
<comment type="caution">
    <text evidence="3">The sequence shown here is derived from an EMBL/GenBank/DDBJ whole genome shotgun (WGS) entry which is preliminary data.</text>
</comment>
<evidence type="ECO:0000313" key="3">
    <source>
        <dbReference type="EMBL" id="MBA1306259.1"/>
    </source>
</evidence>
<evidence type="ECO:0000256" key="1">
    <source>
        <dbReference type="ARBA" id="ARBA00006987"/>
    </source>
</evidence>
<dbReference type="InterPro" id="IPR005064">
    <property type="entry name" value="BUG"/>
</dbReference>
<dbReference type="CDD" id="cd07012">
    <property type="entry name" value="PBP2_Bug_TTT"/>
    <property type="match status" value="1"/>
</dbReference>
<reference evidence="4" key="2">
    <citation type="submission" date="2022-09" db="EMBL/GenBank/DDBJ databases">
        <title>Intensive care unit water sources are persistently colonized with multi-drug resistant bacteria and are the site of extensive horizontal gene transfer of antibiotic resistance genes.</title>
        <authorList>
            <person name="Diorio-Toth L."/>
        </authorList>
    </citation>
    <scope>NUCLEOTIDE SEQUENCE</scope>
    <source>
        <strain evidence="4">GD04147</strain>
    </source>
</reference>
<organism evidence="3 5">
    <name type="scientific">Stutzerimonas stutzeri</name>
    <name type="common">Pseudomonas stutzeri</name>
    <dbReference type="NCBI Taxonomy" id="316"/>
    <lineage>
        <taxon>Bacteria</taxon>
        <taxon>Pseudomonadati</taxon>
        <taxon>Pseudomonadota</taxon>
        <taxon>Gammaproteobacteria</taxon>
        <taxon>Pseudomonadales</taxon>
        <taxon>Pseudomonadaceae</taxon>
        <taxon>Stutzerimonas</taxon>
    </lineage>
</organism>
<dbReference type="Proteomes" id="UP001138621">
    <property type="component" value="Unassembled WGS sequence"/>
</dbReference>
<dbReference type="InterPro" id="IPR042100">
    <property type="entry name" value="Bug_dom1"/>
</dbReference>
<dbReference type="PIRSF" id="PIRSF017082">
    <property type="entry name" value="YflP"/>
    <property type="match status" value="1"/>
</dbReference>
<dbReference type="PANTHER" id="PTHR42928:SF5">
    <property type="entry name" value="BLR1237 PROTEIN"/>
    <property type="match status" value="1"/>
</dbReference>
<dbReference type="Gene3D" id="3.40.190.10">
    <property type="entry name" value="Periplasmic binding protein-like II"/>
    <property type="match status" value="1"/>
</dbReference>
<dbReference type="Gene3D" id="3.40.190.150">
    <property type="entry name" value="Bordetella uptake gene, domain 1"/>
    <property type="match status" value="1"/>
</dbReference>
<accession>A0A0H3YZC7</accession>
<dbReference type="AlphaFoldDB" id="A0A0H3YZC7"/>
<keyword evidence="2" id="KW-0732">Signal</keyword>
<dbReference type="Pfam" id="PF03401">
    <property type="entry name" value="TctC"/>
    <property type="match status" value="1"/>
</dbReference>
<dbReference type="EMBL" id="JAAMRD010000016">
    <property type="protein sequence ID" value="MBA1306259.1"/>
    <property type="molecule type" value="Genomic_DNA"/>
</dbReference>
<dbReference type="PANTHER" id="PTHR42928">
    <property type="entry name" value="TRICARBOXYLATE-BINDING PROTEIN"/>
    <property type="match status" value="1"/>
</dbReference>
<evidence type="ECO:0000313" key="5">
    <source>
        <dbReference type="Proteomes" id="UP001138621"/>
    </source>
</evidence>